<protein>
    <submittedName>
        <fullName evidence="1">Uncharacterized protein</fullName>
    </submittedName>
</protein>
<proteinExistence type="predicted"/>
<sequence length="36" mass="4222">MCPTRQLERLSHLDLFFQYSHVSNGASSRYIDHLQA</sequence>
<reference evidence="1" key="1">
    <citation type="submission" date="2014-09" db="EMBL/GenBank/DDBJ databases">
        <authorList>
            <person name="Magalhaes I.L.F."/>
            <person name="Oliveira U."/>
            <person name="Santos F.R."/>
            <person name="Vidigal T.H.D.A."/>
            <person name="Brescovit A.D."/>
            <person name="Santos A.J."/>
        </authorList>
    </citation>
    <scope>NUCLEOTIDE SEQUENCE</scope>
    <source>
        <tissue evidence="1">Shoot tissue taken approximately 20 cm above the soil surface</tissue>
    </source>
</reference>
<evidence type="ECO:0000313" key="1">
    <source>
        <dbReference type="EMBL" id="JAD40907.1"/>
    </source>
</evidence>
<organism evidence="1">
    <name type="scientific">Arundo donax</name>
    <name type="common">Giant reed</name>
    <name type="synonym">Donax arundinaceus</name>
    <dbReference type="NCBI Taxonomy" id="35708"/>
    <lineage>
        <taxon>Eukaryota</taxon>
        <taxon>Viridiplantae</taxon>
        <taxon>Streptophyta</taxon>
        <taxon>Embryophyta</taxon>
        <taxon>Tracheophyta</taxon>
        <taxon>Spermatophyta</taxon>
        <taxon>Magnoliopsida</taxon>
        <taxon>Liliopsida</taxon>
        <taxon>Poales</taxon>
        <taxon>Poaceae</taxon>
        <taxon>PACMAD clade</taxon>
        <taxon>Arundinoideae</taxon>
        <taxon>Arundineae</taxon>
        <taxon>Arundo</taxon>
    </lineage>
</organism>
<name>A0A0A9A1I8_ARUDO</name>
<accession>A0A0A9A1I8</accession>
<dbReference type="EMBL" id="GBRH01256988">
    <property type="protein sequence ID" value="JAD40907.1"/>
    <property type="molecule type" value="Transcribed_RNA"/>
</dbReference>
<dbReference type="AlphaFoldDB" id="A0A0A9A1I8"/>
<reference evidence="1" key="2">
    <citation type="journal article" date="2015" name="Data Brief">
        <title>Shoot transcriptome of the giant reed, Arundo donax.</title>
        <authorList>
            <person name="Barrero R.A."/>
            <person name="Guerrero F.D."/>
            <person name="Moolhuijzen P."/>
            <person name="Goolsby J.A."/>
            <person name="Tidwell J."/>
            <person name="Bellgard S.E."/>
            <person name="Bellgard M.I."/>
        </authorList>
    </citation>
    <scope>NUCLEOTIDE SEQUENCE</scope>
    <source>
        <tissue evidence="1">Shoot tissue taken approximately 20 cm above the soil surface</tissue>
    </source>
</reference>